<feature type="transmembrane region" description="Helical" evidence="2">
    <location>
        <begin position="121"/>
        <end position="139"/>
    </location>
</feature>
<feature type="domain" description="CSC1/OSCA1-like cytosolic" evidence="4">
    <location>
        <begin position="9"/>
        <end position="68"/>
    </location>
</feature>
<dbReference type="AlphaFoldDB" id="A0AAE0FGK7"/>
<feature type="transmembrane region" description="Helical" evidence="2">
    <location>
        <begin position="351"/>
        <end position="370"/>
    </location>
</feature>
<feature type="region of interest" description="Disordered" evidence="1">
    <location>
        <begin position="524"/>
        <end position="576"/>
    </location>
</feature>
<feature type="transmembrane region" description="Helical" evidence="2">
    <location>
        <begin position="160"/>
        <end position="180"/>
    </location>
</feature>
<keyword evidence="2" id="KW-0812">Transmembrane</keyword>
<comment type="caution">
    <text evidence="5">The sequence shown here is derived from an EMBL/GenBank/DDBJ whole genome shotgun (WGS) entry which is preliminary data.</text>
</comment>
<feature type="domain" description="CSC1/OSCA1-like 7TM region" evidence="3">
    <location>
        <begin position="127"/>
        <end position="336"/>
    </location>
</feature>
<keyword evidence="6" id="KW-1185">Reference proteome</keyword>
<feature type="transmembrane region" description="Helical" evidence="2">
    <location>
        <begin position="212"/>
        <end position="235"/>
    </location>
</feature>
<dbReference type="PANTHER" id="PTHR13018:SF5">
    <property type="entry name" value="RE44586P"/>
    <property type="match status" value="1"/>
</dbReference>
<evidence type="ECO:0000256" key="2">
    <source>
        <dbReference type="SAM" id="Phobius"/>
    </source>
</evidence>
<feature type="transmembrane region" description="Helical" evidence="2">
    <location>
        <begin position="318"/>
        <end position="339"/>
    </location>
</feature>
<feature type="transmembrane region" description="Helical" evidence="2">
    <location>
        <begin position="256"/>
        <end position="274"/>
    </location>
</feature>
<sequence length="576" mass="64671">MKALARIEQEKISETRPLALGMMTPTAFVTFSTLWAATVASEVKADLQNQDRWRSHPAPHPDDVYWPNLKLSSWEVKLRRSVMYPVMYFVMLLYSPCISILEQARVQALDPAVGDYFDTKILTQYTTLIVIGLFAPHLFRMLVTFTGEVANSIIDSVAFNMYYQFQMVVIVLAALVATQVDTVREIVDDPSEATTDIAQSIARQHRYFGGFVFARAFVELPLSLINIPVLIKNYIQVTMGRNITQKLKAITPMPFFWFYHMASLQMVFSVGLYYSTIAPLICPIVTLYFTMATIMWRYKLLYVNERRYESGGRFWPRIVNLMILSLLVYQFILIVVMGLKVATDSPRGSNAALLVLLPLPVWTLSFKASMGKKLQAAIGSMGLSSARDQDLSHEVICTWKKQESMPDFSEVRQIFSSPNLVSGEDWVIPLLHEVAELKTPYCDNRSGSTASTPRSIDRLKSMTGVLDKETPPYSTRDTRSKSVPAALKIFTPVATPASLSASSSLAQNHRRDVRMNPLFKTLEMTPFSPLGPKSPTEATVSDKGLECSALHMETAASEERIKPIATSQSKDTDSEQ</sequence>
<protein>
    <recommendedName>
        <fullName evidence="7">CSC1/OSCA1-like 7TM region domain-containing protein</fullName>
    </recommendedName>
</protein>
<proteinExistence type="predicted"/>
<evidence type="ECO:0000259" key="3">
    <source>
        <dbReference type="Pfam" id="PF02714"/>
    </source>
</evidence>
<gene>
    <name evidence="5" type="ORF">CYMTET_31529</name>
</gene>
<keyword evidence="2" id="KW-0472">Membrane</keyword>
<dbReference type="EMBL" id="LGRX02018704">
    <property type="protein sequence ID" value="KAK3259477.1"/>
    <property type="molecule type" value="Genomic_DNA"/>
</dbReference>
<evidence type="ECO:0008006" key="7">
    <source>
        <dbReference type="Google" id="ProtNLM"/>
    </source>
</evidence>
<evidence type="ECO:0000313" key="6">
    <source>
        <dbReference type="Proteomes" id="UP001190700"/>
    </source>
</evidence>
<accession>A0AAE0FGK7</accession>
<organism evidence="5 6">
    <name type="scientific">Cymbomonas tetramitiformis</name>
    <dbReference type="NCBI Taxonomy" id="36881"/>
    <lineage>
        <taxon>Eukaryota</taxon>
        <taxon>Viridiplantae</taxon>
        <taxon>Chlorophyta</taxon>
        <taxon>Pyramimonadophyceae</taxon>
        <taxon>Pyramimonadales</taxon>
        <taxon>Pyramimonadaceae</taxon>
        <taxon>Cymbomonas</taxon>
    </lineage>
</organism>
<name>A0AAE0FGK7_9CHLO</name>
<keyword evidence="2" id="KW-1133">Transmembrane helix</keyword>
<dbReference type="InterPro" id="IPR003864">
    <property type="entry name" value="CSC1/OSCA1-like_7TM"/>
</dbReference>
<dbReference type="InterPro" id="IPR027815">
    <property type="entry name" value="CSC1/OSCA1-like_cyt"/>
</dbReference>
<dbReference type="GO" id="GO:0005886">
    <property type="term" value="C:plasma membrane"/>
    <property type="evidence" value="ECO:0007669"/>
    <property type="project" value="TreeGrafter"/>
</dbReference>
<reference evidence="5 6" key="1">
    <citation type="journal article" date="2015" name="Genome Biol. Evol.">
        <title>Comparative Genomics of a Bacterivorous Green Alga Reveals Evolutionary Causalities and Consequences of Phago-Mixotrophic Mode of Nutrition.</title>
        <authorList>
            <person name="Burns J.A."/>
            <person name="Paasch A."/>
            <person name="Narechania A."/>
            <person name="Kim E."/>
        </authorList>
    </citation>
    <scope>NUCLEOTIDE SEQUENCE [LARGE SCALE GENOMIC DNA]</scope>
    <source>
        <strain evidence="5 6">PLY_AMNH</strain>
    </source>
</reference>
<dbReference type="Pfam" id="PF14703">
    <property type="entry name" value="PHM7_cyt"/>
    <property type="match status" value="1"/>
</dbReference>
<dbReference type="Proteomes" id="UP001190700">
    <property type="component" value="Unassembled WGS sequence"/>
</dbReference>
<dbReference type="GO" id="GO:0005227">
    <property type="term" value="F:calcium-activated cation channel activity"/>
    <property type="evidence" value="ECO:0007669"/>
    <property type="project" value="InterPro"/>
</dbReference>
<dbReference type="PANTHER" id="PTHR13018">
    <property type="entry name" value="PROBABLE MEMBRANE PROTEIN DUF221-RELATED"/>
    <property type="match status" value="1"/>
</dbReference>
<dbReference type="InterPro" id="IPR045122">
    <property type="entry name" value="Csc1-like"/>
</dbReference>
<evidence type="ECO:0000313" key="5">
    <source>
        <dbReference type="EMBL" id="KAK3259477.1"/>
    </source>
</evidence>
<feature type="transmembrane region" description="Helical" evidence="2">
    <location>
        <begin position="280"/>
        <end position="298"/>
    </location>
</feature>
<evidence type="ECO:0000256" key="1">
    <source>
        <dbReference type="SAM" id="MobiDB-lite"/>
    </source>
</evidence>
<evidence type="ECO:0000259" key="4">
    <source>
        <dbReference type="Pfam" id="PF14703"/>
    </source>
</evidence>
<feature type="transmembrane region" description="Helical" evidence="2">
    <location>
        <begin position="82"/>
        <end position="101"/>
    </location>
</feature>
<dbReference type="Pfam" id="PF02714">
    <property type="entry name" value="RSN1_7TM"/>
    <property type="match status" value="1"/>
</dbReference>